<keyword evidence="5" id="KW-0732">Signal</keyword>
<keyword evidence="3" id="KW-0479">Metal-binding</keyword>
<evidence type="ECO:0000256" key="2">
    <source>
        <dbReference type="ARBA" id="ARBA00023008"/>
    </source>
</evidence>
<feature type="signal peptide" evidence="5">
    <location>
        <begin position="1"/>
        <end position="22"/>
    </location>
</feature>
<gene>
    <name evidence="7" type="ORF">GTP44_21860</name>
</gene>
<evidence type="ECO:0000256" key="4">
    <source>
        <dbReference type="PIRSR" id="PIRSR603782-2"/>
    </source>
</evidence>
<dbReference type="CDD" id="cd02968">
    <property type="entry name" value="SCO"/>
    <property type="match status" value="1"/>
</dbReference>
<feature type="chain" id="PRO_5027032697" evidence="5">
    <location>
        <begin position="23"/>
        <end position="219"/>
    </location>
</feature>
<feature type="binding site" evidence="3">
    <location>
        <position position="97"/>
    </location>
    <ligand>
        <name>Cu cation</name>
        <dbReference type="ChEBI" id="CHEBI:23378"/>
    </ligand>
</feature>
<reference evidence="7 8" key="1">
    <citation type="submission" date="2019-12" db="EMBL/GenBank/DDBJ databases">
        <title>Novel species isolated from a subtropical stream in China.</title>
        <authorList>
            <person name="Lu H."/>
        </authorList>
    </citation>
    <scope>NUCLEOTIDE SEQUENCE [LARGE SCALE GENOMIC DNA]</scope>
    <source>
        <strain evidence="7 8">FT50W</strain>
    </source>
</reference>
<dbReference type="InterPro" id="IPR036249">
    <property type="entry name" value="Thioredoxin-like_sf"/>
</dbReference>
<evidence type="ECO:0000313" key="7">
    <source>
        <dbReference type="EMBL" id="MYM84584.1"/>
    </source>
</evidence>
<dbReference type="EMBL" id="WWCP01000035">
    <property type="protein sequence ID" value="MYM84584.1"/>
    <property type="molecule type" value="Genomic_DNA"/>
</dbReference>
<feature type="binding site" evidence="3">
    <location>
        <position position="181"/>
    </location>
    <ligand>
        <name>Cu cation</name>
        <dbReference type="ChEBI" id="CHEBI:23378"/>
    </ligand>
</feature>
<dbReference type="SUPFAM" id="SSF52833">
    <property type="entry name" value="Thioredoxin-like"/>
    <property type="match status" value="1"/>
</dbReference>
<keyword evidence="4" id="KW-1015">Disulfide bond</keyword>
<comment type="caution">
    <text evidence="7">The sequence shown here is derived from an EMBL/GenBank/DDBJ whole genome shotgun (WGS) entry which is preliminary data.</text>
</comment>
<dbReference type="InterPro" id="IPR013766">
    <property type="entry name" value="Thioredoxin_domain"/>
</dbReference>
<sequence>MKRTAITFTLISALLTFGQAGAQQHDHGGHAAHAQTAPATGTGAWAPSAPGVAIPANSVYQVPTPLTDAAGQRFVLKDAAGAPLLVTMFYGDCHSACPVVIETLKRTVGALGPDGKRLRVLLISLDPKRDTPKSLAMMADMQKLDPAQFRLAVAGSDTDTRMLAAALDIRYRPLDNGEISHTTRIVLLNPDGSVRADSNKLTVDPDPEFVKQIATALKR</sequence>
<keyword evidence="2 3" id="KW-0186">Copper</keyword>
<dbReference type="PROSITE" id="PS51352">
    <property type="entry name" value="THIOREDOXIN_2"/>
    <property type="match status" value="1"/>
</dbReference>
<dbReference type="PANTHER" id="PTHR12151:SF25">
    <property type="entry name" value="LINALOOL DEHYDRATASE_ISOMERASE DOMAIN-CONTAINING PROTEIN"/>
    <property type="match status" value="1"/>
</dbReference>
<dbReference type="RefSeq" id="WP_161021068.1">
    <property type="nucleotide sequence ID" value="NZ_WWCP01000035.1"/>
</dbReference>
<name>A0A6L8MRB1_9BURK</name>
<accession>A0A6L8MRB1</accession>
<evidence type="ECO:0000256" key="5">
    <source>
        <dbReference type="SAM" id="SignalP"/>
    </source>
</evidence>
<evidence type="ECO:0000256" key="3">
    <source>
        <dbReference type="PIRSR" id="PIRSR603782-1"/>
    </source>
</evidence>
<proteinExistence type="inferred from homology"/>
<comment type="similarity">
    <text evidence="1">Belongs to the SCO1/2 family.</text>
</comment>
<organism evidence="7 8">
    <name type="scientific">Duganella lactea</name>
    <dbReference type="NCBI Taxonomy" id="2692173"/>
    <lineage>
        <taxon>Bacteria</taxon>
        <taxon>Pseudomonadati</taxon>
        <taxon>Pseudomonadota</taxon>
        <taxon>Betaproteobacteria</taxon>
        <taxon>Burkholderiales</taxon>
        <taxon>Oxalobacteraceae</taxon>
        <taxon>Telluria group</taxon>
        <taxon>Duganella</taxon>
    </lineage>
</organism>
<dbReference type="AlphaFoldDB" id="A0A6L8MRB1"/>
<dbReference type="Pfam" id="PF02630">
    <property type="entry name" value="SCO1-SenC"/>
    <property type="match status" value="1"/>
</dbReference>
<dbReference type="PANTHER" id="PTHR12151">
    <property type="entry name" value="ELECTRON TRANSPORT PROTIN SCO1/SENC FAMILY MEMBER"/>
    <property type="match status" value="1"/>
</dbReference>
<feature type="domain" description="Thioredoxin" evidence="6">
    <location>
        <begin position="40"/>
        <end position="219"/>
    </location>
</feature>
<dbReference type="Gene3D" id="3.40.30.10">
    <property type="entry name" value="Glutaredoxin"/>
    <property type="match status" value="1"/>
</dbReference>
<dbReference type="Proteomes" id="UP000474565">
    <property type="component" value="Unassembled WGS sequence"/>
</dbReference>
<evidence type="ECO:0000313" key="8">
    <source>
        <dbReference type="Proteomes" id="UP000474565"/>
    </source>
</evidence>
<dbReference type="InterPro" id="IPR003782">
    <property type="entry name" value="SCO1/SenC"/>
</dbReference>
<evidence type="ECO:0000256" key="1">
    <source>
        <dbReference type="ARBA" id="ARBA00010996"/>
    </source>
</evidence>
<protein>
    <submittedName>
        <fullName evidence="7">SCO family protein</fullName>
    </submittedName>
</protein>
<feature type="binding site" evidence="3">
    <location>
        <position position="93"/>
    </location>
    <ligand>
        <name>Cu cation</name>
        <dbReference type="ChEBI" id="CHEBI:23378"/>
    </ligand>
</feature>
<feature type="disulfide bond" description="Redox-active" evidence="4">
    <location>
        <begin position="93"/>
        <end position="97"/>
    </location>
</feature>
<dbReference type="GO" id="GO:0046872">
    <property type="term" value="F:metal ion binding"/>
    <property type="evidence" value="ECO:0007669"/>
    <property type="project" value="UniProtKB-KW"/>
</dbReference>
<evidence type="ECO:0000259" key="6">
    <source>
        <dbReference type="PROSITE" id="PS51352"/>
    </source>
</evidence>